<dbReference type="InterPro" id="IPR050366">
    <property type="entry name" value="BP-dependent_transpt_permease"/>
</dbReference>
<keyword evidence="2 10" id="KW-0813">Transport</keyword>
<sequence>MDKEKLNQNETPEVADSDFAFVHQDASIHDQKFETKPTTYLKDAFKRFVKNRSSVVAGAILFVLIAMAVIVPVANQNDIDTPNGAASYLPPKWFNADLGGFLDGTGTVDNVVLDPADPTKLPSDSDYKSYAIIGEITSRKAYSDTFDTAVSKYGKGGAIQITNATEVNTSGHYDAPDCGILSPEVSLDLSDSLVNYEITFLPDAVKDNKVEDSSLKAFLGFYTDALPMPSTGEGGEDAGTGEDATVEEASPYQLIPLTEVTEIEGDTAGLSATNVVSILRDGGYLEGYSESTLSGQLAIIMAGSDNLVDGYNSLYVETATATGGLSSVSAASFDNATAAYSNIANSSATNRYTRYGSATTLGIYHSEVYYGTFRYDYYKAVFGDITGQEFTTNDINTYVSNGWIESISYVDKSGNTKTAYQRGVTDTVTLPRTTGTYNQVTLVLTEEGDTYCPMRAIGQISVRINPLESPDSPLYIVTSVTGTNSLYRQLYMQGRIGSCEYPMYIFGTDRNGKDFFKLVFSGLLTSLGLGVLSAAINIFVGLIWGAISGYFGGWVDLLMERFSEILGGMPFIVMMTLIVLLLGSNFWTFLLALCLTGWMGVAGETRRQFYRYKRREYVLASRTLGASDGRLIFKHILPNGIGPIITSAILMIPSVIFTEANISYLLPSALSFAGAQSFGITLSNVQNDLQTYPYLIVSASIIMALIMICFNLFGNGLRDAFNPALKGADD</sequence>
<comment type="similarity">
    <text evidence="9">Belongs to the binding-protein-dependent transport system permease family. OppBC subfamily.</text>
</comment>
<dbReference type="Proteomes" id="UP000824070">
    <property type="component" value="Unassembled WGS sequence"/>
</dbReference>
<evidence type="ECO:0000256" key="6">
    <source>
        <dbReference type="ARBA" id="ARBA00022927"/>
    </source>
</evidence>
<feature type="transmembrane region" description="Helical" evidence="10">
    <location>
        <begin position="694"/>
        <end position="713"/>
    </location>
</feature>
<evidence type="ECO:0000256" key="3">
    <source>
        <dbReference type="ARBA" id="ARBA00022475"/>
    </source>
</evidence>
<keyword evidence="5" id="KW-0571">Peptide transport</keyword>
<evidence type="ECO:0000313" key="12">
    <source>
        <dbReference type="EMBL" id="HIU44916.1"/>
    </source>
</evidence>
<name>A0A9D1S2K5_9FIRM</name>
<comment type="subcellular location">
    <subcellularLocation>
        <location evidence="1 10">Cell membrane</location>
        <topology evidence="1 10">Multi-pass membrane protein</topology>
    </subcellularLocation>
</comment>
<dbReference type="GO" id="GO:0015031">
    <property type="term" value="P:protein transport"/>
    <property type="evidence" value="ECO:0007669"/>
    <property type="project" value="UniProtKB-KW"/>
</dbReference>
<dbReference type="GO" id="GO:0005886">
    <property type="term" value="C:plasma membrane"/>
    <property type="evidence" value="ECO:0007669"/>
    <property type="project" value="UniProtKB-SubCell"/>
</dbReference>
<evidence type="ECO:0000256" key="10">
    <source>
        <dbReference type="RuleBase" id="RU363032"/>
    </source>
</evidence>
<feature type="transmembrane region" description="Helical" evidence="10">
    <location>
        <begin position="636"/>
        <end position="656"/>
    </location>
</feature>
<dbReference type="EMBL" id="DVMV01000010">
    <property type="protein sequence ID" value="HIU44916.1"/>
    <property type="molecule type" value="Genomic_DNA"/>
</dbReference>
<evidence type="ECO:0000256" key="5">
    <source>
        <dbReference type="ARBA" id="ARBA00022856"/>
    </source>
</evidence>
<evidence type="ECO:0000256" key="9">
    <source>
        <dbReference type="ARBA" id="ARBA00024202"/>
    </source>
</evidence>
<dbReference type="PANTHER" id="PTHR43386">
    <property type="entry name" value="OLIGOPEPTIDE TRANSPORT SYSTEM PERMEASE PROTEIN APPC"/>
    <property type="match status" value="1"/>
</dbReference>
<keyword evidence="8 10" id="KW-0472">Membrane</keyword>
<dbReference type="Gene3D" id="1.10.3720.10">
    <property type="entry name" value="MetI-like"/>
    <property type="match status" value="1"/>
</dbReference>
<dbReference type="InterPro" id="IPR000515">
    <property type="entry name" value="MetI-like"/>
</dbReference>
<evidence type="ECO:0000256" key="4">
    <source>
        <dbReference type="ARBA" id="ARBA00022692"/>
    </source>
</evidence>
<reference evidence="12" key="2">
    <citation type="journal article" date="2021" name="PeerJ">
        <title>Extensive microbial diversity within the chicken gut microbiome revealed by metagenomics and culture.</title>
        <authorList>
            <person name="Gilroy R."/>
            <person name="Ravi A."/>
            <person name="Getino M."/>
            <person name="Pursley I."/>
            <person name="Horton D.L."/>
            <person name="Alikhan N.F."/>
            <person name="Baker D."/>
            <person name="Gharbi K."/>
            <person name="Hall N."/>
            <person name="Watson M."/>
            <person name="Adriaenssens E.M."/>
            <person name="Foster-Nyarko E."/>
            <person name="Jarju S."/>
            <person name="Secka A."/>
            <person name="Antonio M."/>
            <person name="Oren A."/>
            <person name="Chaudhuri R.R."/>
            <person name="La Ragione R."/>
            <person name="Hildebrand F."/>
            <person name="Pallen M.J."/>
        </authorList>
    </citation>
    <scope>NUCLEOTIDE SEQUENCE</scope>
    <source>
        <strain evidence="12">ChiGjej1B1-22543</strain>
    </source>
</reference>
<proteinExistence type="inferred from homology"/>
<dbReference type="GO" id="GO:0015833">
    <property type="term" value="P:peptide transport"/>
    <property type="evidence" value="ECO:0007669"/>
    <property type="project" value="UniProtKB-KW"/>
</dbReference>
<feature type="transmembrane region" description="Helical" evidence="10">
    <location>
        <begin position="55"/>
        <end position="74"/>
    </location>
</feature>
<feature type="domain" description="ABC transmembrane type-1" evidence="11">
    <location>
        <begin position="523"/>
        <end position="714"/>
    </location>
</feature>
<dbReference type="SUPFAM" id="SSF161098">
    <property type="entry name" value="MetI-like"/>
    <property type="match status" value="1"/>
</dbReference>
<keyword evidence="4 10" id="KW-0812">Transmembrane</keyword>
<dbReference type="InterPro" id="IPR035906">
    <property type="entry name" value="MetI-like_sf"/>
</dbReference>
<evidence type="ECO:0000256" key="1">
    <source>
        <dbReference type="ARBA" id="ARBA00004651"/>
    </source>
</evidence>
<evidence type="ECO:0000256" key="2">
    <source>
        <dbReference type="ARBA" id="ARBA00022448"/>
    </source>
</evidence>
<protein>
    <submittedName>
        <fullName evidence="12">ABC transporter permease</fullName>
    </submittedName>
</protein>
<keyword evidence="7 10" id="KW-1133">Transmembrane helix</keyword>
<comment type="caution">
    <text evidence="12">The sequence shown here is derived from an EMBL/GenBank/DDBJ whole genome shotgun (WGS) entry which is preliminary data.</text>
</comment>
<dbReference type="Pfam" id="PF12911">
    <property type="entry name" value="OppC_N"/>
    <property type="match status" value="1"/>
</dbReference>
<evidence type="ECO:0000313" key="13">
    <source>
        <dbReference type="Proteomes" id="UP000824070"/>
    </source>
</evidence>
<evidence type="ECO:0000256" key="8">
    <source>
        <dbReference type="ARBA" id="ARBA00023136"/>
    </source>
</evidence>
<keyword evidence="3" id="KW-1003">Cell membrane</keyword>
<keyword evidence="6" id="KW-0653">Protein transport</keyword>
<accession>A0A9D1S2K5</accession>
<dbReference type="CDD" id="cd06261">
    <property type="entry name" value="TM_PBP2"/>
    <property type="match status" value="1"/>
</dbReference>
<organism evidence="12 13">
    <name type="scientific">Candidatus Alloenteromonas pullicola</name>
    <dbReference type="NCBI Taxonomy" id="2840784"/>
    <lineage>
        <taxon>Bacteria</taxon>
        <taxon>Bacillati</taxon>
        <taxon>Bacillota</taxon>
        <taxon>Bacillota incertae sedis</taxon>
        <taxon>Candidatus Alloenteromonas</taxon>
    </lineage>
</organism>
<dbReference type="GO" id="GO:0055085">
    <property type="term" value="P:transmembrane transport"/>
    <property type="evidence" value="ECO:0007669"/>
    <property type="project" value="InterPro"/>
</dbReference>
<feature type="transmembrane region" description="Helical" evidence="10">
    <location>
        <begin position="588"/>
        <end position="605"/>
    </location>
</feature>
<evidence type="ECO:0000259" key="11">
    <source>
        <dbReference type="PROSITE" id="PS50928"/>
    </source>
</evidence>
<feature type="transmembrane region" description="Helical" evidence="10">
    <location>
        <begin position="565"/>
        <end position="582"/>
    </location>
</feature>
<dbReference type="AlphaFoldDB" id="A0A9D1S2K5"/>
<dbReference type="PANTHER" id="PTHR43386:SF24">
    <property type="entry name" value="OLIGOPEPTIDE TRANSPORT SYSTEM PERMEASE PROTEIN AMID"/>
    <property type="match status" value="1"/>
</dbReference>
<feature type="transmembrane region" description="Helical" evidence="10">
    <location>
        <begin position="518"/>
        <end position="544"/>
    </location>
</feature>
<evidence type="ECO:0000256" key="7">
    <source>
        <dbReference type="ARBA" id="ARBA00022989"/>
    </source>
</evidence>
<gene>
    <name evidence="12" type="ORF">IAC52_01305</name>
</gene>
<reference evidence="12" key="1">
    <citation type="submission" date="2020-10" db="EMBL/GenBank/DDBJ databases">
        <authorList>
            <person name="Gilroy R."/>
        </authorList>
    </citation>
    <scope>NUCLEOTIDE SEQUENCE</scope>
    <source>
        <strain evidence="12">ChiGjej1B1-22543</strain>
    </source>
</reference>
<dbReference type="InterPro" id="IPR025966">
    <property type="entry name" value="OppC_N"/>
</dbReference>
<dbReference type="PROSITE" id="PS50928">
    <property type="entry name" value="ABC_TM1"/>
    <property type="match status" value="1"/>
</dbReference>
<dbReference type="Pfam" id="PF00528">
    <property type="entry name" value="BPD_transp_1"/>
    <property type="match status" value="1"/>
</dbReference>